<dbReference type="AlphaFoldDB" id="A0A1A7XJA9"/>
<reference evidence="1" key="2">
    <citation type="submission" date="2016-06" db="EMBL/GenBank/DDBJ databases">
        <title>The genome of a short-lived fish provides insights into sex chromosome evolution and the genetic control of aging.</title>
        <authorList>
            <person name="Reichwald K."/>
            <person name="Felder M."/>
            <person name="Petzold A."/>
            <person name="Koch P."/>
            <person name="Groth M."/>
            <person name="Platzer M."/>
        </authorList>
    </citation>
    <scope>NUCLEOTIDE SEQUENCE</scope>
    <source>
        <tissue evidence="1">Brain</tissue>
    </source>
</reference>
<evidence type="ECO:0000313" key="1">
    <source>
        <dbReference type="EMBL" id="SBP18078.1"/>
    </source>
</evidence>
<keyword evidence="1" id="KW-0371">Homeobox</keyword>
<dbReference type="GO" id="GO:0003677">
    <property type="term" value="F:DNA binding"/>
    <property type="evidence" value="ECO:0007669"/>
    <property type="project" value="UniProtKB-KW"/>
</dbReference>
<keyword evidence="1" id="KW-0238">DNA-binding</keyword>
<accession>A0A1A7XJA9</accession>
<reference evidence="1" key="1">
    <citation type="submission" date="2016-05" db="EMBL/GenBank/DDBJ databases">
        <authorList>
            <person name="Lavstsen T."/>
            <person name="Jespersen J.S."/>
        </authorList>
    </citation>
    <scope>NUCLEOTIDE SEQUENCE</scope>
    <source>
        <tissue evidence="1">Brain</tissue>
    </source>
</reference>
<gene>
    <name evidence="1" type="primary">DRGX</name>
</gene>
<dbReference type="EMBL" id="HADW01016678">
    <property type="protein sequence ID" value="SBP18078.1"/>
    <property type="molecule type" value="Transcribed_RNA"/>
</dbReference>
<proteinExistence type="predicted"/>
<feature type="non-terminal residue" evidence="1">
    <location>
        <position position="1"/>
    </location>
</feature>
<name>A0A1A7XJA9_9TELE</name>
<organism evidence="1">
    <name type="scientific">Iconisemion striatum</name>
    <dbReference type="NCBI Taxonomy" id="60296"/>
    <lineage>
        <taxon>Eukaryota</taxon>
        <taxon>Metazoa</taxon>
        <taxon>Chordata</taxon>
        <taxon>Craniata</taxon>
        <taxon>Vertebrata</taxon>
        <taxon>Euteleostomi</taxon>
        <taxon>Actinopterygii</taxon>
        <taxon>Neopterygii</taxon>
        <taxon>Teleostei</taxon>
        <taxon>Neoteleostei</taxon>
        <taxon>Acanthomorphata</taxon>
        <taxon>Ovalentaria</taxon>
        <taxon>Atherinomorphae</taxon>
        <taxon>Cyprinodontiformes</taxon>
        <taxon>Nothobranchiidae</taxon>
        <taxon>Iconisemion</taxon>
    </lineage>
</organism>
<protein>
    <submittedName>
        <fullName evidence="1">Dorsal root ganglia homeobox</fullName>
    </submittedName>
</protein>
<sequence length="57" mass="6385">AHEGPRAFGGRAAVGQPARCSNRTRRRCRSPLWGRHERSRGCEARGGSCHGGAWRWR</sequence>